<reference evidence="2" key="1">
    <citation type="journal article" date="2023" name="G3 (Bethesda)">
        <title>Whole genome assemblies of Zophobas morio and Tenebrio molitor.</title>
        <authorList>
            <person name="Kaur S."/>
            <person name="Stinson S.A."/>
            <person name="diCenzo G.C."/>
        </authorList>
    </citation>
    <scope>NUCLEOTIDE SEQUENCE</scope>
    <source>
        <strain evidence="2">QUZm001</strain>
    </source>
</reference>
<protein>
    <submittedName>
        <fullName evidence="2">Uncharacterized protein</fullName>
    </submittedName>
</protein>
<evidence type="ECO:0000256" key="1">
    <source>
        <dbReference type="SAM" id="SignalP"/>
    </source>
</evidence>
<gene>
    <name evidence="2" type="ORF">Zmor_013783</name>
</gene>
<proteinExistence type="predicted"/>
<accession>A0AA38MFP6</accession>
<dbReference type="AlphaFoldDB" id="A0AA38MFP6"/>
<evidence type="ECO:0000313" key="2">
    <source>
        <dbReference type="EMBL" id="KAJ3654608.1"/>
    </source>
</evidence>
<name>A0AA38MFP6_9CUCU</name>
<keyword evidence="3" id="KW-1185">Reference proteome</keyword>
<dbReference type="Proteomes" id="UP001168821">
    <property type="component" value="Unassembled WGS sequence"/>
</dbReference>
<comment type="caution">
    <text evidence="2">The sequence shown here is derived from an EMBL/GenBank/DDBJ whole genome shotgun (WGS) entry which is preliminary data.</text>
</comment>
<dbReference type="EMBL" id="JALNTZ010000004">
    <property type="protein sequence ID" value="KAJ3654608.1"/>
    <property type="molecule type" value="Genomic_DNA"/>
</dbReference>
<evidence type="ECO:0000313" key="3">
    <source>
        <dbReference type="Proteomes" id="UP001168821"/>
    </source>
</evidence>
<sequence length="266" mass="30531">MKTPLFLLPLFWTLVFANLRFPSNDSSKPEVEYPKTQLQDLDSVRSFLRLAYGSAFNISMVLHTNNTKDDATLEFSMSMTFPAAKGFEIEDELNEETGRKFLEAARGDKLAAKVRLSQADKESVWENTIDKLPVTNVHRMLTEFDTKRRGFNSRDHNYVSQHTFFTQSEDGKSETVKVLSVDFDIQVLESLDFTDEEIAESKKLLTGAFIVYTPRDFPKALVALFKLSFPGHRWQFASDVGKNNYTKAKKMISLKLDKSQYMLYSI</sequence>
<feature type="signal peptide" evidence="1">
    <location>
        <begin position="1"/>
        <end position="17"/>
    </location>
</feature>
<organism evidence="2 3">
    <name type="scientific">Zophobas morio</name>
    <dbReference type="NCBI Taxonomy" id="2755281"/>
    <lineage>
        <taxon>Eukaryota</taxon>
        <taxon>Metazoa</taxon>
        <taxon>Ecdysozoa</taxon>
        <taxon>Arthropoda</taxon>
        <taxon>Hexapoda</taxon>
        <taxon>Insecta</taxon>
        <taxon>Pterygota</taxon>
        <taxon>Neoptera</taxon>
        <taxon>Endopterygota</taxon>
        <taxon>Coleoptera</taxon>
        <taxon>Polyphaga</taxon>
        <taxon>Cucujiformia</taxon>
        <taxon>Tenebrionidae</taxon>
        <taxon>Zophobas</taxon>
    </lineage>
</organism>
<feature type="chain" id="PRO_5041424503" evidence="1">
    <location>
        <begin position="18"/>
        <end position="266"/>
    </location>
</feature>
<keyword evidence="1" id="KW-0732">Signal</keyword>